<dbReference type="KEGG" id="scr:SCHRY_v1c02460"/>
<dbReference type="GO" id="GO:0006221">
    <property type="term" value="P:pyrimidine nucleotide biosynthetic process"/>
    <property type="evidence" value="ECO:0007669"/>
    <property type="project" value="UniProtKB-KW"/>
</dbReference>
<proteinExistence type="inferred from homology"/>
<dbReference type="GO" id="GO:0004038">
    <property type="term" value="F:allantoinase activity"/>
    <property type="evidence" value="ECO:0007669"/>
    <property type="project" value="TreeGrafter"/>
</dbReference>
<comment type="cofactor">
    <cofactor evidence="1">
        <name>Zn(2+)</name>
        <dbReference type="ChEBI" id="CHEBI:29105"/>
    </cofactor>
</comment>
<keyword evidence="5" id="KW-0378">Hydrolase</keyword>
<dbReference type="SUPFAM" id="SSF51556">
    <property type="entry name" value="Metallo-dependent hydrolases"/>
    <property type="match status" value="1"/>
</dbReference>
<name>R4UHM3_9MOLU</name>
<evidence type="ECO:0000256" key="1">
    <source>
        <dbReference type="ARBA" id="ARBA00001947"/>
    </source>
</evidence>
<protein>
    <submittedName>
        <fullName evidence="8">Dihydroorotase</fullName>
    </submittedName>
</protein>
<keyword evidence="9" id="KW-1185">Reference proteome</keyword>
<dbReference type="InterPro" id="IPR050138">
    <property type="entry name" value="DHOase/Allantoinase_Hydrolase"/>
</dbReference>
<dbReference type="PANTHER" id="PTHR43668:SF2">
    <property type="entry name" value="ALLANTOINASE"/>
    <property type="match status" value="1"/>
</dbReference>
<comment type="function">
    <text evidence="2">Catalyzes the reversible cyclization of carbamoyl aspartate to dihydroorotate.</text>
</comment>
<accession>R4UHM3</accession>
<evidence type="ECO:0000256" key="2">
    <source>
        <dbReference type="ARBA" id="ARBA00002368"/>
    </source>
</evidence>
<dbReference type="RefSeq" id="WP_016338657.1">
    <property type="nucleotide sequence ID" value="NC_021280.1"/>
</dbReference>
<dbReference type="GO" id="GO:0004151">
    <property type="term" value="F:dihydroorotase activity"/>
    <property type="evidence" value="ECO:0007669"/>
    <property type="project" value="InterPro"/>
</dbReference>
<evidence type="ECO:0000256" key="3">
    <source>
        <dbReference type="ARBA" id="ARBA00010286"/>
    </source>
</evidence>
<dbReference type="InterPro" id="IPR002195">
    <property type="entry name" value="Dihydroorotase_CS"/>
</dbReference>
<evidence type="ECO:0000256" key="5">
    <source>
        <dbReference type="ARBA" id="ARBA00022801"/>
    </source>
</evidence>
<dbReference type="PATRIC" id="fig|1276227.3.peg.246"/>
<dbReference type="PROSITE" id="PS00482">
    <property type="entry name" value="DIHYDROOROTASE_1"/>
    <property type="match status" value="1"/>
</dbReference>
<dbReference type="PROSITE" id="PS00483">
    <property type="entry name" value="DIHYDROOROTASE_2"/>
    <property type="match status" value="1"/>
</dbReference>
<sequence length="421" mass="47294">MIYTFSHGQIYYQQEFINQNITIENNKIINIGPEIIGTEIKLPPSAIIVPSFIDLHAHFREPGQTTKEDFVTGSLSALYGGYQTVCLMANTIPTIDNLKLLKALLTKTVLLPINIQFFAAITKNLAGIVPAPWNELKDYVIGFSDDGNYLVNEEILLAVLEYADKEKKLVSLHVDSRQKLLKEKVILNKRSAKKFHLKGVNWRYEGEPLARDLRLINKKGLGYHLCHISTAKSVKLVRKYKKKNPKLSCEVTPHHLTLSIKDIKNNNGNYMMNPPLNLKKDQRSLIRGLNEGVIDVIATDHAPHLPVEKDSFATGVMGVIGLQLTFPVLYTKLVRPKLVDLATIIAALTVNPQKLINHDPVELEVNQKANFTIIDLALNKIVTSTLLKSKGKNTPFIGEKLVGWPIINVYNGNIHYLTEDE</sequence>
<dbReference type="CDD" id="cd01317">
    <property type="entry name" value="DHOase_IIa"/>
    <property type="match status" value="1"/>
</dbReference>
<dbReference type="AlphaFoldDB" id="R4UHM3"/>
<evidence type="ECO:0000313" key="8">
    <source>
        <dbReference type="EMBL" id="AGM24831.1"/>
    </source>
</evidence>
<dbReference type="GO" id="GO:0046872">
    <property type="term" value="F:metal ion binding"/>
    <property type="evidence" value="ECO:0007669"/>
    <property type="project" value="UniProtKB-KW"/>
</dbReference>
<dbReference type="InterPro" id="IPR032466">
    <property type="entry name" value="Metal_Hydrolase"/>
</dbReference>
<dbReference type="InterPro" id="IPR011059">
    <property type="entry name" value="Metal-dep_hydrolase_composite"/>
</dbReference>
<comment type="similarity">
    <text evidence="3">Belongs to the metallo-dependent hydrolases superfamily. DHOase family. Class I DHOase subfamily.</text>
</comment>
<dbReference type="NCBIfam" id="TIGR00857">
    <property type="entry name" value="pyrC_multi"/>
    <property type="match status" value="1"/>
</dbReference>
<dbReference type="eggNOG" id="COG0044">
    <property type="taxonomic scope" value="Bacteria"/>
</dbReference>
<dbReference type="EMBL" id="CP005077">
    <property type="protein sequence ID" value="AGM24831.1"/>
    <property type="molecule type" value="Genomic_DNA"/>
</dbReference>
<reference evidence="8 9" key="1">
    <citation type="journal article" date="2013" name="Genome Biol. Evol.">
        <title>Complete genomes of two dipteran-associated spiroplasmas provided insights into the origin, dynamics, and impacts of viral invasion in spiroplasma.</title>
        <authorList>
            <person name="Ku C."/>
            <person name="Lo W.S."/>
            <person name="Chen L.L."/>
            <person name="Kuo C.H."/>
        </authorList>
    </citation>
    <scope>NUCLEOTIDE SEQUENCE [LARGE SCALE GENOMIC DNA]</scope>
    <source>
        <strain evidence="8 9">DF-1</strain>
    </source>
</reference>
<organism evidence="8 9">
    <name type="scientific">Spiroplasma chrysopicola DF-1</name>
    <dbReference type="NCBI Taxonomy" id="1276227"/>
    <lineage>
        <taxon>Bacteria</taxon>
        <taxon>Bacillati</taxon>
        <taxon>Mycoplasmatota</taxon>
        <taxon>Mollicutes</taxon>
        <taxon>Entomoplasmatales</taxon>
        <taxon>Spiroplasmataceae</taxon>
        <taxon>Spiroplasma</taxon>
    </lineage>
</organism>
<dbReference type="Gene3D" id="3.20.20.140">
    <property type="entry name" value="Metal-dependent hydrolases"/>
    <property type="match status" value="1"/>
</dbReference>
<dbReference type="OrthoDB" id="9765462at2"/>
<evidence type="ECO:0000256" key="6">
    <source>
        <dbReference type="ARBA" id="ARBA00022975"/>
    </source>
</evidence>
<dbReference type="InterPro" id="IPR004722">
    <property type="entry name" value="DHOase"/>
</dbReference>
<keyword evidence="4" id="KW-0479">Metal-binding</keyword>
<evidence type="ECO:0000256" key="4">
    <source>
        <dbReference type="ARBA" id="ARBA00022723"/>
    </source>
</evidence>
<gene>
    <name evidence="8" type="primary">pyrC</name>
    <name evidence="8" type="ORF">SCHRY_v1c02460</name>
</gene>
<evidence type="ECO:0000313" key="9">
    <source>
        <dbReference type="Proteomes" id="UP000013964"/>
    </source>
</evidence>
<dbReference type="GO" id="GO:0006145">
    <property type="term" value="P:purine nucleobase catabolic process"/>
    <property type="evidence" value="ECO:0007669"/>
    <property type="project" value="TreeGrafter"/>
</dbReference>
<evidence type="ECO:0000259" key="7">
    <source>
        <dbReference type="Pfam" id="PF01979"/>
    </source>
</evidence>
<dbReference type="Proteomes" id="UP000013964">
    <property type="component" value="Chromosome"/>
</dbReference>
<dbReference type="PANTHER" id="PTHR43668">
    <property type="entry name" value="ALLANTOINASE"/>
    <property type="match status" value="1"/>
</dbReference>
<dbReference type="STRING" id="1276227.SCHRY_v1c02460"/>
<feature type="domain" description="Amidohydrolase-related" evidence="7">
    <location>
        <begin position="47"/>
        <end position="393"/>
    </location>
</feature>
<dbReference type="Pfam" id="PF01979">
    <property type="entry name" value="Amidohydro_1"/>
    <property type="match status" value="1"/>
</dbReference>
<dbReference type="HOGENOM" id="CLU_015572_1_2_14"/>
<keyword evidence="6" id="KW-0665">Pyrimidine biosynthesis</keyword>
<dbReference type="GO" id="GO:0005737">
    <property type="term" value="C:cytoplasm"/>
    <property type="evidence" value="ECO:0007669"/>
    <property type="project" value="TreeGrafter"/>
</dbReference>
<dbReference type="SUPFAM" id="SSF51338">
    <property type="entry name" value="Composite domain of metallo-dependent hydrolases"/>
    <property type="match status" value="1"/>
</dbReference>
<dbReference type="InterPro" id="IPR006680">
    <property type="entry name" value="Amidohydro-rel"/>
</dbReference>